<proteinExistence type="predicted"/>
<name>A0ABW3BUM3_9FLAO</name>
<sequence>MKKGVILLVVLFIISVFGYSQNLENLDYVSPLHDGLIAIKKDTNWGFINKEGNMVINFRNDLVTTKSDDGEYPVFKNGRCLITKETNGILYFGYIDATGKTVIEPQFLNASNFINNEALALHVMKNEIGKNDVLAIKMVSYRYHEVIIDSNGEIKEYLTPKGFSIVLDKKYLKIPPKITSKRITDRMYAVVNESKKWSIVKIN</sequence>
<keyword evidence="2" id="KW-1185">Reference proteome</keyword>
<evidence type="ECO:0000313" key="1">
    <source>
        <dbReference type="EMBL" id="MFD0836061.1"/>
    </source>
</evidence>
<dbReference type="InterPro" id="IPR032774">
    <property type="entry name" value="WG_beta_rep"/>
</dbReference>
<evidence type="ECO:0000313" key="2">
    <source>
        <dbReference type="Proteomes" id="UP001597011"/>
    </source>
</evidence>
<organism evidence="1 2">
    <name type="scientific">Mariniflexile aquimaris</name>
    <dbReference type="NCBI Taxonomy" id="881009"/>
    <lineage>
        <taxon>Bacteria</taxon>
        <taxon>Pseudomonadati</taxon>
        <taxon>Bacteroidota</taxon>
        <taxon>Flavobacteriia</taxon>
        <taxon>Flavobacteriales</taxon>
        <taxon>Flavobacteriaceae</taxon>
        <taxon>Mariniflexile</taxon>
    </lineage>
</organism>
<accession>A0ABW3BUM3</accession>
<dbReference type="PANTHER" id="PTHR37841">
    <property type="entry name" value="GLR2918 PROTEIN"/>
    <property type="match status" value="1"/>
</dbReference>
<dbReference type="PANTHER" id="PTHR37841:SF1">
    <property type="entry name" value="DUF3298 DOMAIN-CONTAINING PROTEIN"/>
    <property type="match status" value="1"/>
</dbReference>
<protein>
    <submittedName>
        <fullName evidence="1">WG repeat-containing protein</fullName>
    </submittedName>
</protein>
<gene>
    <name evidence="1" type="ORF">ACFQ0I_09815</name>
</gene>
<dbReference type="RefSeq" id="WP_379941740.1">
    <property type="nucleotide sequence ID" value="NZ_JBHTIB010000012.1"/>
</dbReference>
<dbReference type="Proteomes" id="UP001597011">
    <property type="component" value="Unassembled WGS sequence"/>
</dbReference>
<reference evidence="2" key="1">
    <citation type="journal article" date="2019" name="Int. J. Syst. Evol. Microbiol.">
        <title>The Global Catalogue of Microorganisms (GCM) 10K type strain sequencing project: providing services to taxonomists for standard genome sequencing and annotation.</title>
        <authorList>
            <consortium name="The Broad Institute Genomics Platform"/>
            <consortium name="The Broad Institute Genome Sequencing Center for Infectious Disease"/>
            <person name="Wu L."/>
            <person name="Ma J."/>
        </authorList>
    </citation>
    <scope>NUCLEOTIDE SEQUENCE [LARGE SCALE GENOMIC DNA]</scope>
    <source>
        <strain evidence="2">CCUG 60529</strain>
    </source>
</reference>
<dbReference type="EMBL" id="JBHTIB010000012">
    <property type="protein sequence ID" value="MFD0836061.1"/>
    <property type="molecule type" value="Genomic_DNA"/>
</dbReference>
<comment type="caution">
    <text evidence="1">The sequence shown here is derived from an EMBL/GenBank/DDBJ whole genome shotgun (WGS) entry which is preliminary data.</text>
</comment>
<dbReference type="Pfam" id="PF14903">
    <property type="entry name" value="WG_beta_rep"/>
    <property type="match status" value="2"/>
</dbReference>